<dbReference type="PANTHER" id="PTHR44591:SF3">
    <property type="entry name" value="RESPONSE REGULATORY DOMAIN-CONTAINING PROTEIN"/>
    <property type="match status" value="1"/>
</dbReference>
<keyword evidence="8" id="KW-1185">Reference proteome</keyword>
<feature type="domain" description="Response regulatory" evidence="6">
    <location>
        <begin position="24"/>
        <end position="137"/>
    </location>
</feature>
<dbReference type="InterPro" id="IPR011006">
    <property type="entry name" value="CheY-like_superfamily"/>
</dbReference>
<keyword evidence="2" id="KW-0805">Transcription regulation</keyword>
<protein>
    <submittedName>
        <fullName evidence="7">Response regulator</fullName>
    </submittedName>
</protein>
<evidence type="ECO:0000313" key="7">
    <source>
        <dbReference type="EMBL" id="MBF9195854.1"/>
    </source>
</evidence>
<reference evidence="7 8" key="1">
    <citation type="submission" date="2020-11" db="EMBL/GenBank/DDBJ databases">
        <authorList>
            <person name="Kim M.K."/>
        </authorList>
    </citation>
    <scope>NUCLEOTIDE SEQUENCE [LARGE SCALE GENOMIC DNA]</scope>
    <source>
        <strain evidence="7 8">BT290</strain>
    </source>
</reference>
<dbReference type="EMBL" id="JADQDN010000003">
    <property type="protein sequence ID" value="MBF9195854.1"/>
    <property type="molecule type" value="Genomic_DNA"/>
</dbReference>
<evidence type="ECO:0000259" key="6">
    <source>
        <dbReference type="PROSITE" id="PS50110"/>
    </source>
</evidence>
<keyword evidence="3" id="KW-0804">Transcription</keyword>
<dbReference type="Proteomes" id="UP000611708">
    <property type="component" value="Unassembled WGS sequence"/>
</dbReference>
<gene>
    <name evidence="7" type="ORF">I2H36_07380</name>
</gene>
<evidence type="ECO:0000256" key="1">
    <source>
        <dbReference type="ARBA" id="ARBA00022553"/>
    </source>
</evidence>
<dbReference type="SUPFAM" id="SSF52172">
    <property type="entry name" value="CheY-like"/>
    <property type="match status" value="1"/>
</dbReference>
<dbReference type="PANTHER" id="PTHR44591">
    <property type="entry name" value="STRESS RESPONSE REGULATOR PROTEIN 1"/>
    <property type="match status" value="1"/>
</dbReference>
<evidence type="ECO:0000256" key="3">
    <source>
        <dbReference type="ARBA" id="ARBA00023163"/>
    </source>
</evidence>
<evidence type="ECO:0000256" key="4">
    <source>
        <dbReference type="PROSITE-ProRule" id="PRU00169"/>
    </source>
</evidence>
<accession>A0ABS0HQU9</accession>
<feature type="modified residue" description="4-aspartylphosphate" evidence="4">
    <location>
        <position position="74"/>
    </location>
</feature>
<dbReference type="RefSeq" id="WP_196263253.1">
    <property type="nucleotide sequence ID" value="NZ_JADQDN010000003.1"/>
</dbReference>
<name>A0ABS0HQU9_9HYPH</name>
<dbReference type="Pfam" id="PF00072">
    <property type="entry name" value="Response_reg"/>
    <property type="match status" value="1"/>
</dbReference>
<evidence type="ECO:0000313" key="8">
    <source>
        <dbReference type="Proteomes" id="UP000611708"/>
    </source>
</evidence>
<evidence type="ECO:0000256" key="2">
    <source>
        <dbReference type="ARBA" id="ARBA00023015"/>
    </source>
</evidence>
<feature type="region of interest" description="Disordered" evidence="5">
    <location>
        <begin position="143"/>
        <end position="166"/>
    </location>
</feature>
<keyword evidence="1 4" id="KW-0597">Phosphoprotein</keyword>
<evidence type="ECO:0000256" key="5">
    <source>
        <dbReference type="SAM" id="MobiDB-lite"/>
    </source>
</evidence>
<dbReference type="InterPro" id="IPR001789">
    <property type="entry name" value="Sig_transdc_resp-reg_receiver"/>
</dbReference>
<dbReference type="PROSITE" id="PS50110">
    <property type="entry name" value="RESPONSE_REGULATORY"/>
    <property type="match status" value="1"/>
</dbReference>
<proteinExistence type="predicted"/>
<dbReference type="InterPro" id="IPR050595">
    <property type="entry name" value="Bact_response_regulator"/>
</dbReference>
<organism evidence="7 8">
    <name type="scientific">Microvirga terrestris</name>
    <dbReference type="NCBI Taxonomy" id="2791024"/>
    <lineage>
        <taxon>Bacteria</taxon>
        <taxon>Pseudomonadati</taxon>
        <taxon>Pseudomonadota</taxon>
        <taxon>Alphaproteobacteria</taxon>
        <taxon>Hyphomicrobiales</taxon>
        <taxon>Methylobacteriaceae</taxon>
        <taxon>Microvirga</taxon>
    </lineage>
</organism>
<dbReference type="Gene3D" id="3.40.50.2300">
    <property type="match status" value="1"/>
</dbReference>
<dbReference type="SMART" id="SM00448">
    <property type="entry name" value="REC"/>
    <property type="match status" value="1"/>
</dbReference>
<sequence>MATFANCPVLCPLGPVSHPHPIGVVLLVEDEPLVRLVTADILLEANFRVIEAGDAAEALRVLKAEVAVDVVLSDVEMPPGMNGFELVGHVHRDWPGVEIIVSSGREWPKENDLPPGAVFLPKPYLNATLVSYVQEAARKAHEARRLRRDAGAAGGSAPAEDISKTA</sequence>
<comment type="caution">
    <text evidence="7">The sequence shown here is derived from an EMBL/GenBank/DDBJ whole genome shotgun (WGS) entry which is preliminary data.</text>
</comment>